<evidence type="ECO:0000256" key="6">
    <source>
        <dbReference type="ARBA" id="ARBA00022679"/>
    </source>
</evidence>
<accession>A0AAE3FV36</accession>
<evidence type="ECO:0000256" key="8">
    <source>
        <dbReference type="ARBA" id="ARBA00025330"/>
    </source>
</evidence>
<dbReference type="EMBL" id="JAKRVX010000001">
    <property type="protein sequence ID" value="MCL9815700.1"/>
    <property type="molecule type" value="Genomic_DNA"/>
</dbReference>
<evidence type="ECO:0000256" key="2">
    <source>
        <dbReference type="ARBA" id="ARBA00005369"/>
    </source>
</evidence>
<dbReference type="GO" id="GO:0005737">
    <property type="term" value="C:cytoplasm"/>
    <property type="evidence" value="ECO:0007669"/>
    <property type="project" value="UniProtKB-SubCell"/>
</dbReference>
<dbReference type="InterPro" id="IPR029063">
    <property type="entry name" value="SAM-dependent_MTases_sf"/>
</dbReference>
<dbReference type="SUPFAM" id="SSF53335">
    <property type="entry name" value="S-adenosyl-L-methionine-dependent methyltransferases"/>
    <property type="match status" value="1"/>
</dbReference>
<dbReference type="Pfam" id="PF01135">
    <property type="entry name" value="PCMT"/>
    <property type="match status" value="1"/>
</dbReference>
<dbReference type="GO" id="GO:0032259">
    <property type="term" value="P:methylation"/>
    <property type="evidence" value="ECO:0007669"/>
    <property type="project" value="UniProtKB-KW"/>
</dbReference>
<evidence type="ECO:0000256" key="9">
    <source>
        <dbReference type="ARBA" id="ARBA00029295"/>
    </source>
</evidence>
<dbReference type="PANTHER" id="PTHR11579:SF0">
    <property type="entry name" value="PROTEIN-L-ISOASPARTATE(D-ASPARTATE) O-METHYLTRANSFERASE"/>
    <property type="match status" value="1"/>
</dbReference>
<sequence length="249" mass="27503">MDRSTLRADMIDSLEHTLSRPLSASVLSALRSVPRDEFVPDTPYHNRASEFEGTRVLAPQTVVQLLEALDLSAGDSTLIVGSGVGYTAAMIAEIVGETNVHAIDIDRTLVYAARDNLSRAGYDGVLVDCVDGANGLPQYAPYDRIVIEAAVLKPPQALLSQLSEHGRIVYPDNPGHPEQSIVAADRFTRNFEQLDTFGTAQFRPLLVAGESTRGPERNRMHREDAEFATQGYFAKHGWEQEWIDWDSHL</sequence>
<evidence type="ECO:0000256" key="3">
    <source>
        <dbReference type="ARBA" id="ARBA00011890"/>
    </source>
</evidence>
<keyword evidence="6" id="KW-0808">Transferase</keyword>
<gene>
    <name evidence="10" type="ORF">AArcSt2_01975</name>
</gene>
<name>A0AAE3FV36_9EURY</name>
<keyword evidence="4" id="KW-0963">Cytoplasm</keyword>
<comment type="subcellular location">
    <subcellularLocation>
        <location evidence="1">Cytoplasm</location>
    </subcellularLocation>
</comment>
<dbReference type="PANTHER" id="PTHR11579">
    <property type="entry name" value="PROTEIN-L-ISOASPARTATE O-METHYLTRANSFERASE"/>
    <property type="match status" value="1"/>
</dbReference>
<reference evidence="10" key="2">
    <citation type="submission" date="2022-02" db="EMBL/GenBank/DDBJ databases">
        <authorList>
            <person name="Elcheninov A.G."/>
            <person name="Sorokin D.Y."/>
            <person name="Kublanov I.V."/>
        </authorList>
    </citation>
    <scope>NUCLEOTIDE SEQUENCE</scope>
    <source>
        <strain evidence="10">AArc-St2</strain>
    </source>
</reference>
<evidence type="ECO:0000256" key="5">
    <source>
        <dbReference type="ARBA" id="ARBA00022603"/>
    </source>
</evidence>
<keyword evidence="5" id="KW-0489">Methyltransferase</keyword>
<dbReference type="EC" id="2.1.1.77" evidence="3"/>
<evidence type="ECO:0000313" key="11">
    <source>
        <dbReference type="Proteomes" id="UP001203207"/>
    </source>
</evidence>
<comment type="similarity">
    <text evidence="2">Belongs to the methyltransferase superfamily. L-isoaspartyl/D-aspartyl protein methyltransferase family.</text>
</comment>
<dbReference type="Proteomes" id="UP001203207">
    <property type="component" value="Unassembled WGS sequence"/>
</dbReference>
<keyword evidence="7" id="KW-0949">S-adenosyl-L-methionine</keyword>
<dbReference type="AlphaFoldDB" id="A0AAE3FV36"/>
<comment type="function">
    <text evidence="8">Catalyzes the methyl esterification of L-isoaspartyl residues in peptides and proteins that result from spontaneous decomposition of normal L-aspartyl and L-asparaginyl residues. It plays a role in the repair and/or degradation of damaged proteins.</text>
</comment>
<comment type="caution">
    <text evidence="10">The sequence shown here is derived from an EMBL/GenBank/DDBJ whole genome shotgun (WGS) entry which is preliminary data.</text>
</comment>
<comment type="catalytic activity">
    <reaction evidence="9">
        <text>[protein]-L-isoaspartate + S-adenosyl-L-methionine = [protein]-L-isoaspartate alpha-methyl ester + S-adenosyl-L-homocysteine</text>
        <dbReference type="Rhea" id="RHEA:12705"/>
        <dbReference type="Rhea" id="RHEA-COMP:12143"/>
        <dbReference type="Rhea" id="RHEA-COMP:12144"/>
        <dbReference type="ChEBI" id="CHEBI:57856"/>
        <dbReference type="ChEBI" id="CHEBI:59789"/>
        <dbReference type="ChEBI" id="CHEBI:90596"/>
        <dbReference type="ChEBI" id="CHEBI:90598"/>
        <dbReference type="EC" id="2.1.1.77"/>
    </reaction>
</comment>
<evidence type="ECO:0000256" key="1">
    <source>
        <dbReference type="ARBA" id="ARBA00004496"/>
    </source>
</evidence>
<evidence type="ECO:0000256" key="4">
    <source>
        <dbReference type="ARBA" id="ARBA00022490"/>
    </source>
</evidence>
<dbReference type="GO" id="GO:0004719">
    <property type="term" value="F:protein-L-isoaspartate (D-aspartate) O-methyltransferase activity"/>
    <property type="evidence" value="ECO:0007669"/>
    <property type="project" value="UniProtKB-EC"/>
</dbReference>
<keyword evidence="11" id="KW-1185">Reference proteome</keyword>
<proteinExistence type="inferred from homology"/>
<reference evidence="10" key="1">
    <citation type="journal article" date="2022" name="Syst. Appl. Microbiol.">
        <title>Natronocalculus amylovorans gen. nov., sp. nov., and Natranaeroarchaeum aerophilus sp. nov., dominant culturable amylolytic natronoarchaea from hypersaline soda lakes in southwestern Siberia.</title>
        <authorList>
            <person name="Sorokin D.Y."/>
            <person name="Elcheninov A.G."/>
            <person name="Khizhniak T.V."/>
            <person name="Koenen M."/>
            <person name="Bale N.J."/>
            <person name="Damste J.S.S."/>
            <person name="Kublanov I.V."/>
        </authorList>
    </citation>
    <scope>NUCLEOTIDE SEQUENCE</scope>
    <source>
        <strain evidence="10">AArc-St2</strain>
    </source>
</reference>
<dbReference type="Gene3D" id="3.40.50.150">
    <property type="entry name" value="Vaccinia Virus protein VP39"/>
    <property type="match status" value="1"/>
</dbReference>
<evidence type="ECO:0000256" key="7">
    <source>
        <dbReference type="ARBA" id="ARBA00022691"/>
    </source>
</evidence>
<protein>
    <recommendedName>
        <fullName evidence="3">protein-L-isoaspartate(D-aspartate) O-methyltransferase</fullName>
        <ecNumber evidence="3">2.1.1.77</ecNumber>
    </recommendedName>
</protein>
<dbReference type="RefSeq" id="WP_250582567.1">
    <property type="nucleotide sequence ID" value="NZ_JAKRVX010000001.1"/>
</dbReference>
<organism evidence="10 11">
    <name type="scientific">Natronocalculus amylovorans</name>
    <dbReference type="NCBI Taxonomy" id="2917812"/>
    <lineage>
        <taxon>Archaea</taxon>
        <taxon>Methanobacteriati</taxon>
        <taxon>Methanobacteriota</taxon>
        <taxon>Stenosarchaea group</taxon>
        <taxon>Halobacteria</taxon>
        <taxon>Halobacteriales</taxon>
        <taxon>Haloferacaceae</taxon>
        <taxon>Natronocalculus</taxon>
    </lineage>
</organism>
<dbReference type="InterPro" id="IPR000682">
    <property type="entry name" value="PCMT"/>
</dbReference>
<evidence type="ECO:0000313" key="10">
    <source>
        <dbReference type="EMBL" id="MCL9815700.1"/>
    </source>
</evidence>